<sequence length="185" mass="20497">MAELKFKEHKITGDGGLIKTAPTDVLQVKYPSGVEVHLGNELTPRAVKDEPTVQWNADGNKLYCLIMTDPDASPEYSEIKHWLVINIPGNNLEEGRVMAAYRGSGPPLGTGKHRYIFIVYEQAAKIESDEQPIPNTSREGRRNFKVQAFAEKHNLGSPVAGNFYLAEYDDYVGEMQKQMAAAASS</sequence>
<proteinExistence type="predicted"/>
<accession>A0A1W0XE20</accession>
<dbReference type="PANTHER" id="PTHR11362">
    <property type="entry name" value="PHOSPHATIDYLETHANOLAMINE-BINDING PROTEIN"/>
    <property type="match status" value="1"/>
</dbReference>
<dbReference type="Pfam" id="PF01161">
    <property type="entry name" value="PBP"/>
    <property type="match status" value="1"/>
</dbReference>
<evidence type="ECO:0000313" key="2">
    <source>
        <dbReference type="Proteomes" id="UP000192578"/>
    </source>
</evidence>
<gene>
    <name evidence="1" type="ORF">BV898_00548</name>
</gene>
<dbReference type="Gene3D" id="3.90.280.10">
    <property type="entry name" value="PEBP-like"/>
    <property type="match status" value="1"/>
</dbReference>
<dbReference type="InterPro" id="IPR008914">
    <property type="entry name" value="PEBP"/>
</dbReference>
<keyword evidence="2" id="KW-1185">Reference proteome</keyword>
<protein>
    <submittedName>
        <fullName evidence="1">Phosphatidylethanolamine-binding protein-like protein F40A3.3</fullName>
    </submittedName>
</protein>
<organism evidence="1 2">
    <name type="scientific">Hypsibius exemplaris</name>
    <name type="common">Freshwater tardigrade</name>
    <dbReference type="NCBI Taxonomy" id="2072580"/>
    <lineage>
        <taxon>Eukaryota</taxon>
        <taxon>Metazoa</taxon>
        <taxon>Ecdysozoa</taxon>
        <taxon>Tardigrada</taxon>
        <taxon>Eutardigrada</taxon>
        <taxon>Parachela</taxon>
        <taxon>Hypsibioidea</taxon>
        <taxon>Hypsibiidae</taxon>
        <taxon>Hypsibius</taxon>
    </lineage>
</organism>
<dbReference type="EMBL" id="MTYJ01000002">
    <property type="protein sequence ID" value="OQV25612.1"/>
    <property type="molecule type" value="Genomic_DNA"/>
</dbReference>
<dbReference type="InterPro" id="IPR036610">
    <property type="entry name" value="PEBP-like_sf"/>
</dbReference>
<dbReference type="Proteomes" id="UP000192578">
    <property type="component" value="Unassembled WGS sequence"/>
</dbReference>
<dbReference type="AlphaFoldDB" id="A0A1W0XE20"/>
<name>A0A1W0XE20_HYPEX</name>
<evidence type="ECO:0000313" key="1">
    <source>
        <dbReference type="EMBL" id="OQV25612.1"/>
    </source>
</evidence>
<dbReference type="SUPFAM" id="SSF49777">
    <property type="entry name" value="PEBP-like"/>
    <property type="match status" value="1"/>
</dbReference>
<dbReference type="PANTHER" id="PTHR11362:SF147">
    <property type="entry name" value="PHOSPHATIDYLETHANOLAMINE BINDING PROTEIN"/>
    <property type="match status" value="1"/>
</dbReference>
<reference evidence="2" key="1">
    <citation type="submission" date="2017-01" db="EMBL/GenBank/DDBJ databases">
        <title>Comparative genomics of anhydrobiosis in the tardigrade Hypsibius dujardini.</title>
        <authorList>
            <person name="Yoshida Y."/>
            <person name="Koutsovoulos G."/>
            <person name="Laetsch D."/>
            <person name="Stevens L."/>
            <person name="Kumar S."/>
            <person name="Horikawa D."/>
            <person name="Ishino K."/>
            <person name="Komine S."/>
            <person name="Tomita M."/>
            <person name="Blaxter M."/>
            <person name="Arakawa K."/>
        </authorList>
    </citation>
    <scope>NUCLEOTIDE SEQUENCE [LARGE SCALE GENOMIC DNA]</scope>
    <source>
        <strain evidence="2">Z151</strain>
    </source>
</reference>
<comment type="caution">
    <text evidence="1">The sequence shown here is derived from an EMBL/GenBank/DDBJ whole genome shotgun (WGS) entry which is preliminary data.</text>
</comment>
<dbReference type="CDD" id="cd00866">
    <property type="entry name" value="PEBP_euk"/>
    <property type="match status" value="1"/>
</dbReference>
<dbReference type="InterPro" id="IPR035810">
    <property type="entry name" value="PEBP_euk"/>
</dbReference>
<dbReference type="OrthoDB" id="2506647at2759"/>